<evidence type="ECO:0000313" key="2">
    <source>
        <dbReference type="EMBL" id="QKG20140.1"/>
    </source>
</evidence>
<accession>A0A7D3VQ59</accession>
<keyword evidence="3" id="KW-1185">Reference proteome</keyword>
<gene>
    <name evidence="2" type="primary">madB</name>
    <name evidence="2" type="ORF">ACTIVE_1776</name>
</gene>
<evidence type="ECO:0000313" key="3">
    <source>
        <dbReference type="Proteomes" id="UP000501240"/>
    </source>
</evidence>
<protein>
    <submittedName>
        <fullName evidence="2">Epoxide hydrolase</fullName>
    </submittedName>
</protein>
<dbReference type="RefSeq" id="WP_173094599.1">
    <property type="nucleotide sequence ID" value="NZ_CP053892.1"/>
</dbReference>
<sequence length="132" mass="14491">MPDETVRKKIARDYCRFMNAGDVDAVLALFVDDVRFEDPVGADPILGRRALRAHLAQAIEHEVRETAGDPVAALDDEHVVMPITVSLRPPGAEPGQRLRINLVALMSVGPDELIRQVRVFWGRTDATLVPGG</sequence>
<dbReference type="InterPro" id="IPR037401">
    <property type="entry name" value="SnoaL-like"/>
</dbReference>
<reference evidence="2 3" key="1">
    <citation type="submission" date="2020-05" db="EMBL/GenBank/DDBJ databases">
        <title>Actinomadura verrucosospora NRRL-B18236 (PFL_A860) Genome sequencing and assembly.</title>
        <authorList>
            <person name="Samborskyy M."/>
        </authorList>
    </citation>
    <scope>NUCLEOTIDE SEQUENCE [LARGE SCALE GENOMIC DNA]</scope>
    <source>
        <strain evidence="2 3">NRRL:B18236</strain>
    </source>
</reference>
<dbReference type="InterPro" id="IPR032710">
    <property type="entry name" value="NTF2-like_dom_sf"/>
</dbReference>
<name>A0A7D3VQ59_ACTVE</name>
<organism evidence="2 3">
    <name type="scientific">Actinomadura verrucosospora</name>
    <dbReference type="NCBI Taxonomy" id="46165"/>
    <lineage>
        <taxon>Bacteria</taxon>
        <taxon>Bacillati</taxon>
        <taxon>Actinomycetota</taxon>
        <taxon>Actinomycetes</taxon>
        <taxon>Streptosporangiales</taxon>
        <taxon>Thermomonosporaceae</taxon>
        <taxon>Actinomadura</taxon>
    </lineage>
</organism>
<keyword evidence="2" id="KW-0378">Hydrolase</keyword>
<dbReference type="SUPFAM" id="SSF54427">
    <property type="entry name" value="NTF2-like"/>
    <property type="match status" value="1"/>
</dbReference>
<dbReference type="GO" id="GO:0016787">
    <property type="term" value="F:hydrolase activity"/>
    <property type="evidence" value="ECO:0007669"/>
    <property type="project" value="UniProtKB-KW"/>
</dbReference>
<dbReference type="EMBL" id="CP053892">
    <property type="protein sequence ID" value="QKG20140.1"/>
    <property type="molecule type" value="Genomic_DNA"/>
</dbReference>
<dbReference type="Pfam" id="PF12680">
    <property type="entry name" value="SnoaL_2"/>
    <property type="match status" value="1"/>
</dbReference>
<dbReference type="Proteomes" id="UP000501240">
    <property type="component" value="Chromosome"/>
</dbReference>
<dbReference type="AlphaFoldDB" id="A0A7D3VQ59"/>
<evidence type="ECO:0000259" key="1">
    <source>
        <dbReference type="Pfam" id="PF12680"/>
    </source>
</evidence>
<feature type="domain" description="SnoaL-like" evidence="1">
    <location>
        <begin position="11"/>
        <end position="115"/>
    </location>
</feature>
<dbReference type="Gene3D" id="3.10.450.50">
    <property type="match status" value="1"/>
</dbReference>
<proteinExistence type="predicted"/>